<feature type="compositionally biased region" description="Low complexity" evidence="4">
    <location>
        <begin position="998"/>
        <end position="1011"/>
    </location>
</feature>
<dbReference type="InterPro" id="IPR050989">
    <property type="entry name" value="Rap1_Ran_GAP"/>
</dbReference>
<dbReference type="OrthoDB" id="2499658at2759"/>
<dbReference type="PANTHER" id="PTHR15711:SF62">
    <property type="entry name" value="GTPASE-ACTIVATING RAP_RAN-GAP DOMAIN-LIKE PROTEIN 3"/>
    <property type="match status" value="1"/>
</dbReference>
<accession>A0A0P5ZEZ8</accession>
<dbReference type="InterPro" id="IPR000331">
    <property type="entry name" value="Rap/Ran_GAP_dom"/>
</dbReference>
<feature type="region of interest" description="Disordered" evidence="4">
    <location>
        <begin position="893"/>
        <end position="916"/>
    </location>
</feature>
<feature type="region of interest" description="Disordered" evidence="4">
    <location>
        <begin position="986"/>
        <end position="1061"/>
    </location>
</feature>
<dbReference type="RefSeq" id="XP_032790195.1">
    <property type="nucleotide sequence ID" value="XM_032934304.2"/>
</dbReference>
<dbReference type="SMART" id="SM00036">
    <property type="entry name" value="CNH"/>
    <property type="match status" value="1"/>
</dbReference>
<reference evidence="5" key="1">
    <citation type="submission" date="2015-10" db="EMBL/GenBank/DDBJ databases">
        <title>EvidentialGene: Evidence-directed Construction of Complete mRNA Transcriptomes without Genomes.</title>
        <authorList>
            <person name="Gilbert D.G."/>
        </authorList>
    </citation>
    <scope>NUCLEOTIDE SEQUENCE</scope>
</reference>
<name>A0A0P5ZEZ8_9CRUS</name>
<dbReference type="RefSeq" id="XP_045033146.1">
    <property type="nucleotide sequence ID" value="XM_045177211.1"/>
</dbReference>
<organism evidence="5">
    <name type="scientific">Daphnia magna</name>
    <dbReference type="NCBI Taxonomy" id="35525"/>
    <lineage>
        <taxon>Eukaryota</taxon>
        <taxon>Metazoa</taxon>
        <taxon>Ecdysozoa</taxon>
        <taxon>Arthropoda</taxon>
        <taxon>Crustacea</taxon>
        <taxon>Branchiopoda</taxon>
        <taxon>Diplostraca</taxon>
        <taxon>Cladocera</taxon>
        <taxon>Anomopoda</taxon>
        <taxon>Daphniidae</taxon>
        <taxon>Daphnia</taxon>
    </lineage>
</organism>
<feature type="region of interest" description="Disordered" evidence="4">
    <location>
        <begin position="1"/>
        <end position="40"/>
    </location>
</feature>
<dbReference type="RefSeq" id="XP_032790192.1">
    <property type="nucleotide sequence ID" value="XM_032934301.2"/>
</dbReference>
<sequence length="1100" mass="122346">MENSSGAASRPITAPTVTVSGIGTTRSGSPGSNHVVMKPASATESITSITAHRRKRLVRSENVCCSHHQGWEAIFRESLLHMAWPISMSLGSEQTDSLDMTDFLPLKISSSSSDLVSRRGAFSRRHYGSVELLPQTETESGGDSMKCRRFRLENGEGVGDRDEVYNSPTTPVLENPEYQTRWYFKYFLGKLHQIYVGTDSEKQPFFISVVLTDSNNQGAPQYKAILWKKTGAQKIYLPHTPGRPLNVKQILSNFQNMDRLEKSPKEVVSPELQKSLLLLEEQEGSVNFKFGVLYAKAGQASDDEMFSNERGSKEFERFLTILGNKIRLKGWDKYRGGLDVKGDMTGAYSVHTIYEGHEIMFHVSTLLPYSKDNKQQLERKRHIGNDIVNIVFLDGTPEEMAAFSPNCIKSQFTHIFALVTYLPGEDAYRFHIYSEESVPLFGPSLPSPPIFPKVPDFREFLLVKLINGEKAAFNTPIFSQKRERTLDMLIRDMYAEVMTEHRGSLQRRALSEVLPEGGRSSRRREEARQVEFVRVGQALKLDTIVKGDAPTSLANTGLFRRSPWEPQCFYPDFHYEIICGDSWSDNRLILATESGVFVVEEGGTCRMIFDKSVQIKQLTVVEAHGILLVRTDRGRDSRMHVFRLSSFESDACGSEPAAFSRQHLKDQRLERTKGTHLYAVSRLGGSHLRMAVAVGKKILLLQWRHSAAWTAWCPTSDTDTVEGFQYLREFQVSESPLVLTLIDSGNCYSAGGQGENQICVGYRHQFDLINERTSETKRFYNVEGKWAHLVAAIDVYEDEEPELLLCFNNTCHFQKLDEINASSEHDFHWNSVPESIVCAFPYILAFTADSIEVRLVINGNLIQAMVMPRLSLITSKSDVFFATTAPEFFSLRGTRMDHKDSSPPSSPHSSPDGKPFRLYRIQLNNLGGGSANNCAATPVSTTPIPARNLSRRYLMDDVSASPPPAGRGGVSRMARLNSRKDLRIRLEQQGGGGGPGSNPGSPGASSNSSRGAGSGTGFSRSCTASPTTGSTSPNAPSSPRSSCSGSPKTRPPQGNTGLGGRKLSLMAEELEGMRHVFLSPPPSPKLFFNINPQNTWEAFK</sequence>
<feature type="compositionally biased region" description="Low complexity" evidence="4">
    <location>
        <begin position="1030"/>
        <end position="1047"/>
    </location>
</feature>
<dbReference type="GO" id="GO:0005096">
    <property type="term" value="F:GTPase activator activity"/>
    <property type="evidence" value="ECO:0007669"/>
    <property type="project" value="UniProtKB-KW"/>
</dbReference>
<evidence type="ECO:0000256" key="4">
    <source>
        <dbReference type="SAM" id="MobiDB-lite"/>
    </source>
</evidence>
<feature type="compositionally biased region" description="Polar residues" evidence="4">
    <location>
        <begin position="1017"/>
        <end position="1029"/>
    </location>
</feature>
<feature type="compositionally biased region" description="Polar residues" evidence="4">
    <location>
        <begin position="15"/>
        <end position="32"/>
    </location>
</feature>
<dbReference type="InterPro" id="IPR035974">
    <property type="entry name" value="Rap/Ran-GAP_sf"/>
</dbReference>
<protein>
    <recommendedName>
        <fullName evidence="3">GTPase-activating Rap/Ran-GAP domain-like protein 3</fullName>
    </recommendedName>
</protein>
<dbReference type="FunFam" id="3.40.50.11210:FF:000006">
    <property type="entry name" value="GTPase-activating Rap/Ran-GAP domain-like protein 3 isoform X1"/>
    <property type="match status" value="1"/>
</dbReference>
<comment type="similarity">
    <text evidence="2">Belongs to the GARNL3 family.</text>
</comment>
<proteinExistence type="inferred from homology"/>
<dbReference type="Pfam" id="PF02145">
    <property type="entry name" value="Rap_GAP"/>
    <property type="match status" value="1"/>
</dbReference>
<dbReference type="PROSITE" id="PS50219">
    <property type="entry name" value="CNH"/>
    <property type="match status" value="1"/>
</dbReference>
<dbReference type="GeneID" id="116927308"/>
<dbReference type="GO" id="GO:0051056">
    <property type="term" value="P:regulation of small GTPase mediated signal transduction"/>
    <property type="evidence" value="ECO:0007669"/>
    <property type="project" value="InterPro"/>
</dbReference>
<dbReference type="PROSITE" id="PS50085">
    <property type="entry name" value="RAPGAP"/>
    <property type="match status" value="1"/>
</dbReference>
<dbReference type="PANTHER" id="PTHR15711">
    <property type="entry name" value="RAP GTPASE-ACTIVATING PROTEIN"/>
    <property type="match status" value="1"/>
</dbReference>
<dbReference type="AlphaFoldDB" id="A0A0P5ZEZ8"/>
<evidence type="ECO:0000256" key="1">
    <source>
        <dbReference type="ARBA" id="ARBA00022468"/>
    </source>
</evidence>
<dbReference type="SUPFAM" id="SSF111347">
    <property type="entry name" value="Rap/Ran-GAP"/>
    <property type="match status" value="1"/>
</dbReference>
<keyword evidence="1" id="KW-0343">GTPase activation</keyword>
<dbReference type="InterPro" id="IPR001180">
    <property type="entry name" value="CNH_dom"/>
</dbReference>
<dbReference type="RefSeq" id="XP_032790194.1">
    <property type="nucleotide sequence ID" value="XM_032934303.2"/>
</dbReference>
<evidence type="ECO:0000256" key="2">
    <source>
        <dbReference type="ARBA" id="ARBA00060925"/>
    </source>
</evidence>
<evidence type="ECO:0000256" key="3">
    <source>
        <dbReference type="ARBA" id="ARBA00069072"/>
    </source>
</evidence>
<dbReference type="Gene3D" id="3.40.50.11210">
    <property type="entry name" value="Rap/Ran-GAP"/>
    <property type="match status" value="1"/>
</dbReference>
<evidence type="ECO:0000313" key="5">
    <source>
        <dbReference type="EMBL" id="JAN55486.1"/>
    </source>
</evidence>
<dbReference type="EMBL" id="GDIQ01039251">
    <property type="protein sequence ID" value="JAN55486.1"/>
    <property type="molecule type" value="Transcribed_RNA"/>
</dbReference>
<dbReference type="Pfam" id="PF00780">
    <property type="entry name" value="CNH"/>
    <property type="match status" value="1"/>
</dbReference>